<evidence type="ECO:0000313" key="4">
    <source>
        <dbReference type="Proteomes" id="UP000824025"/>
    </source>
</evidence>
<keyword evidence="3" id="KW-0808">Transferase</keyword>
<feature type="domain" description="Glycosyltransferase 2-like" evidence="2">
    <location>
        <begin position="5"/>
        <end position="168"/>
    </location>
</feature>
<keyword evidence="1" id="KW-0812">Transmembrane</keyword>
<evidence type="ECO:0000313" key="3">
    <source>
        <dbReference type="EMBL" id="HIZ09693.1"/>
    </source>
</evidence>
<dbReference type="AlphaFoldDB" id="A0A9D2D6X4"/>
<feature type="transmembrane region" description="Helical" evidence="1">
    <location>
        <begin position="232"/>
        <end position="256"/>
    </location>
</feature>
<dbReference type="InterPro" id="IPR050256">
    <property type="entry name" value="Glycosyltransferase_2"/>
</dbReference>
<dbReference type="PANTHER" id="PTHR48090:SF8">
    <property type="entry name" value="GLYCOSYLTRANSFERASE CSBB-RELATED"/>
    <property type="match status" value="1"/>
</dbReference>
<reference evidence="3" key="2">
    <citation type="submission" date="2021-04" db="EMBL/GenBank/DDBJ databases">
        <authorList>
            <person name="Gilroy R."/>
        </authorList>
    </citation>
    <scope>NUCLEOTIDE SEQUENCE</scope>
    <source>
        <strain evidence="3">CHK192-19661</strain>
    </source>
</reference>
<protein>
    <submittedName>
        <fullName evidence="3">Glycosyltransferase</fullName>
        <ecNumber evidence="3">2.4.-.-</ecNumber>
    </submittedName>
</protein>
<dbReference type="GO" id="GO:0005886">
    <property type="term" value="C:plasma membrane"/>
    <property type="evidence" value="ECO:0007669"/>
    <property type="project" value="TreeGrafter"/>
</dbReference>
<keyword evidence="1" id="KW-1133">Transmembrane helix</keyword>
<reference evidence="3" key="1">
    <citation type="journal article" date="2021" name="PeerJ">
        <title>Extensive microbial diversity within the chicken gut microbiome revealed by metagenomics and culture.</title>
        <authorList>
            <person name="Gilroy R."/>
            <person name="Ravi A."/>
            <person name="Getino M."/>
            <person name="Pursley I."/>
            <person name="Horton D.L."/>
            <person name="Alikhan N.F."/>
            <person name="Baker D."/>
            <person name="Gharbi K."/>
            <person name="Hall N."/>
            <person name="Watson M."/>
            <person name="Adriaenssens E.M."/>
            <person name="Foster-Nyarko E."/>
            <person name="Jarju S."/>
            <person name="Secka A."/>
            <person name="Antonio M."/>
            <person name="Oren A."/>
            <person name="Chaudhuri R.R."/>
            <person name="La Ragione R."/>
            <person name="Hildebrand F."/>
            <person name="Pallen M.J."/>
        </authorList>
    </citation>
    <scope>NUCLEOTIDE SEQUENCE</scope>
    <source>
        <strain evidence="3">CHK192-19661</strain>
    </source>
</reference>
<keyword evidence="3" id="KW-0328">Glycosyltransferase</keyword>
<keyword evidence="1" id="KW-0472">Membrane</keyword>
<dbReference type="Proteomes" id="UP000824025">
    <property type="component" value="Unassembled WGS sequence"/>
</dbReference>
<evidence type="ECO:0000259" key="2">
    <source>
        <dbReference type="Pfam" id="PF00535"/>
    </source>
</evidence>
<dbReference type="PANTHER" id="PTHR48090">
    <property type="entry name" value="UNDECAPRENYL-PHOSPHATE 4-DEOXY-4-FORMAMIDO-L-ARABINOSE TRANSFERASE-RELATED"/>
    <property type="match status" value="1"/>
</dbReference>
<comment type="caution">
    <text evidence="3">The sequence shown here is derived from an EMBL/GenBank/DDBJ whole genome shotgun (WGS) entry which is preliminary data.</text>
</comment>
<dbReference type="EMBL" id="DXCF01000021">
    <property type="protein sequence ID" value="HIZ09693.1"/>
    <property type="molecule type" value="Genomic_DNA"/>
</dbReference>
<name>A0A9D2D6X4_9FIRM</name>
<dbReference type="Gene3D" id="3.90.550.10">
    <property type="entry name" value="Spore Coat Polysaccharide Biosynthesis Protein SpsA, Chain A"/>
    <property type="match status" value="1"/>
</dbReference>
<dbReference type="InterPro" id="IPR001173">
    <property type="entry name" value="Glyco_trans_2-like"/>
</dbReference>
<dbReference type="Pfam" id="PF00535">
    <property type="entry name" value="Glycos_transf_2"/>
    <property type="match status" value="1"/>
</dbReference>
<feature type="transmembrane region" description="Helical" evidence="1">
    <location>
        <begin position="262"/>
        <end position="288"/>
    </location>
</feature>
<accession>A0A9D2D6X4</accession>
<dbReference type="EC" id="2.4.-.-" evidence="3"/>
<gene>
    <name evidence="3" type="ORF">H9726_04305</name>
</gene>
<dbReference type="SUPFAM" id="SSF53448">
    <property type="entry name" value="Nucleotide-diphospho-sugar transferases"/>
    <property type="match status" value="1"/>
</dbReference>
<evidence type="ECO:0000256" key="1">
    <source>
        <dbReference type="SAM" id="Phobius"/>
    </source>
</evidence>
<dbReference type="GO" id="GO:0016757">
    <property type="term" value="F:glycosyltransferase activity"/>
    <property type="evidence" value="ECO:0007669"/>
    <property type="project" value="UniProtKB-KW"/>
</dbReference>
<proteinExistence type="predicted"/>
<sequence>MKKLSIVVPCYNEEECLPLFYEKVGEVLSSLPAEAEFVFVDDGSKDGTLPILRSLAEKDARVHYLSFSRNFGKEAAMYAGLRRASGDYVALMDADLQDPPALLSEMLDGIEKEGYDCVGCRRVTRANEPRVRSSFARLFYKLINKVSDTEIVDGARDFRMMTRKMTDAVLSLPEVDRFSKELFSWVGFKTKWLEYENVERAGGTTKWSFRKLARYAVGGIESASGAPLRVNLLMSVLFALACFGFIVADIVLAAVGEGVSSLFILLPVLFFAVSAVFLGLHLLGDYIYKIFSQVRGRPLYIVRETEESFYSVKRAE</sequence>
<dbReference type="InterPro" id="IPR029044">
    <property type="entry name" value="Nucleotide-diphossugar_trans"/>
</dbReference>
<organism evidence="3 4">
    <name type="scientific">Candidatus Borkfalkia avicola</name>
    <dbReference type="NCBI Taxonomy" id="2838503"/>
    <lineage>
        <taxon>Bacteria</taxon>
        <taxon>Bacillati</taxon>
        <taxon>Bacillota</taxon>
        <taxon>Clostridia</taxon>
        <taxon>Christensenellales</taxon>
        <taxon>Christensenellaceae</taxon>
        <taxon>Candidatus Borkfalkia</taxon>
    </lineage>
</organism>
<dbReference type="CDD" id="cd04187">
    <property type="entry name" value="DPM1_like_bac"/>
    <property type="match status" value="1"/>
</dbReference>